<dbReference type="CDD" id="cd02908">
    <property type="entry name" value="Macro_OAADPr_deacetylase"/>
    <property type="match status" value="1"/>
</dbReference>
<organism evidence="2 3">
    <name type="scientific">Paenibacillus chartarius</name>
    <dbReference type="NCBI Taxonomy" id="747481"/>
    <lineage>
        <taxon>Bacteria</taxon>
        <taxon>Bacillati</taxon>
        <taxon>Bacillota</taxon>
        <taxon>Bacilli</taxon>
        <taxon>Bacillales</taxon>
        <taxon>Paenibacillaceae</taxon>
        <taxon>Paenibacillus</taxon>
    </lineage>
</organism>
<dbReference type="InterPro" id="IPR002589">
    <property type="entry name" value="Macro_dom"/>
</dbReference>
<accession>A0ABV6DT43</accession>
<dbReference type="PANTHER" id="PTHR11106:SF27">
    <property type="entry name" value="MACRO DOMAIN-CONTAINING PROTEIN"/>
    <property type="match status" value="1"/>
</dbReference>
<proteinExistence type="predicted"/>
<reference evidence="2 3" key="1">
    <citation type="submission" date="2024-09" db="EMBL/GenBank/DDBJ databases">
        <authorList>
            <person name="Sun Q."/>
            <person name="Mori K."/>
        </authorList>
    </citation>
    <scope>NUCLEOTIDE SEQUENCE [LARGE SCALE GENOMIC DNA]</scope>
    <source>
        <strain evidence="2 3">CCM 7759</strain>
    </source>
</reference>
<dbReference type="RefSeq" id="WP_377473392.1">
    <property type="nucleotide sequence ID" value="NZ_JBHLWN010000104.1"/>
</dbReference>
<evidence type="ECO:0000313" key="2">
    <source>
        <dbReference type="EMBL" id="MFC0215826.1"/>
    </source>
</evidence>
<dbReference type="NCBIfam" id="NF001664">
    <property type="entry name" value="PRK00431.1-6"/>
    <property type="match status" value="1"/>
</dbReference>
<dbReference type="SUPFAM" id="SSF52949">
    <property type="entry name" value="Macro domain-like"/>
    <property type="match status" value="1"/>
</dbReference>
<protein>
    <submittedName>
        <fullName evidence="2">O-acetyl-ADP-ribose deacetylase</fullName>
        <ecNumber evidence="2">3.1.1.106</ecNumber>
    </submittedName>
</protein>
<evidence type="ECO:0000259" key="1">
    <source>
        <dbReference type="PROSITE" id="PS51154"/>
    </source>
</evidence>
<dbReference type="EC" id="3.1.1.106" evidence="2"/>
<dbReference type="Proteomes" id="UP001589776">
    <property type="component" value="Unassembled WGS sequence"/>
</dbReference>
<dbReference type="Pfam" id="PF01661">
    <property type="entry name" value="Macro"/>
    <property type="match status" value="1"/>
</dbReference>
<gene>
    <name evidence="2" type="ORF">ACFFK0_25855</name>
</gene>
<dbReference type="EMBL" id="JBHLWN010000104">
    <property type="protein sequence ID" value="MFC0215826.1"/>
    <property type="molecule type" value="Genomic_DNA"/>
</dbReference>
<keyword evidence="2" id="KW-0378">Hydrolase</keyword>
<dbReference type="GO" id="GO:0061463">
    <property type="term" value="F:O-acetyl-ADP-ribose deacetylase activity"/>
    <property type="evidence" value="ECO:0007669"/>
    <property type="project" value="UniProtKB-EC"/>
</dbReference>
<dbReference type="PROSITE" id="PS51154">
    <property type="entry name" value="MACRO"/>
    <property type="match status" value="1"/>
</dbReference>
<comment type="caution">
    <text evidence="2">The sequence shown here is derived from an EMBL/GenBank/DDBJ whole genome shotgun (WGS) entry which is preliminary data.</text>
</comment>
<name>A0ABV6DT43_9BACL</name>
<feature type="domain" description="Macro" evidence="1">
    <location>
        <begin position="1"/>
        <end position="185"/>
    </location>
</feature>
<dbReference type="SMART" id="SM00506">
    <property type="entry name" value="A1pp"/>
    <property type="match status" value="1"/>
</dbReference>
<dbReference type="InterPro" id="IPR043472">
    <property type="entry name" value="Macro_dom-like"/>
</dbReference>
<dbReference type="PANTHER" id="PTHR11106">
    <property type="entry name" value="GANGLIOSIDE INDUCED DIFFERENTIATION ASSOCIATED PROTEIN 2-RELATED"/>
    <property type="match status" value="1"/>
</dbReference>
<evidence type="ECO:0000313" key="3">
    <source>
        <dbReference type="Proteomes" id="UP001589776"/>
    </source>
</evidence>
<dbReference type="Gene3D" id="3.40.220.10">
    <property type="entry name" value="Leucine Aminopeptidase, subunit E, domain 1"/>
    <property type="match status" value="1"/>
</dbReference>
<sequence length="185" mass="19884">MEHSVQINQTTISLLKGDITKIKADAIVNAANTSLLGGGGVDGAIHKAGGKSILEECMKIRERQGGCAVGEAVTTTAGNLPASYVIHTVGPVWNGGTNNEMEKLRSCYMNCLRLAAEHNVKSIAFPNISTGIYRFPKQLAADIALKAVADSLNRASTEQEPLEHITFVCFDDENFDIYRSKMTGL</sequence>
<keyword evidence="3" id="KW-1185">Reference proteome</keyword>